<proteinExistence type="predicted"/>
<dbReference type="Proteomes" id="UP001189624">
    <property type="component" value="Chromosome 10"/>
</dbReference>
<dbReference type="InterPro" id="IPR007750">
    <property type="entry name" value="DUF674"/>
</dbReference>
<evidence type="ECO:0000313" key="1">
    <source>
        <dbReference type="EMBL" id="CAJ1977717.1"/>
    </source>
</evidence>
<gene>
    <name evidence="1" type="ORF">AYBTSS11_LOCUS29887</name>
</gene>
<organism evidence="1 2">
    <name type="scientific">Sphenostylis stenocarpa</name>
    <dbReference type="NCBI Taxonomy" id="92480"/>
    <lineage>
        <taxon>Eukaryota</taxon>
        <taxon>Viridiplantae</taxon>
        <taxon>Streptophyta</taxon>
        <taxon>Embryophyta</taxon>
        <taxon>Tracheophyta</taxon>
        <taxon>Spermatophyta</taxon>
        <taxon>Magnoliopsida</taxon>
        <taxon>eudicotyledons</taxon>
        <taxon>Gunneridae</taxon>
        <taxon>Pentapetalae</taxon>
        <taxon>rosids</taxon>
        <taxon>fabids</taxon>
        <taxon>Fabales</taxon>
        <taxon>Fabaceae</taxon>
        <taxon>Papilionoideae</taxon>
        <taxon>50 kb inversion clade</taxon>
        <taxon>NPAAA clade</taxon>
        <taxon>indigoferoid/millettioid clade</taxon>
        <taxon>Phaseoleae</taxon>
        <taxon>Sphenostylis</taxon>
    </lineage>
</organism>
<evidence type="ECO:0008006" key="3">
    <source>
        <dbReference type="Google" id="ProtNLM"/>
    </source>
</evidence>
<evidence type="ECO:0000313" key="2">
    <source>
        <dbReference type="Proteomes" id="UP001189624"/>
    </source>
</evidence>
<sequence length="234" mass="25818">MASSSTILTLKLLIDTKRNKVLFAETSKEVIDFLFNLLCLPLGTVIRLLNKTGMVGCLANLYRSVENMSDTYMQQNHQKDVLLKPNVSFSSPQVANLLPSSDYSDGDNLDDSFYMCRNRCAYNVTCNNTTLCPTCGSIMNIKTKYIGNKVAKEVFPNKNGFVQGVVTYMVMDGLIIEPMSTISGITLLNKFNMKEVGALQEKVVELGLTQGVNLLKASLDSKAVLTSVFLKNNV</sequence>
<protein>
    <recommendedName>
        <fullName evidence="3">DUF674 domain-containing protein</fullName>
    </recommendedName>
</protein>
<dbReference type="PANTHER" id="PTHR33103">
    <property type="entry name" value="OS01G0153900 PROTEIN"/>
    <property type="match status" value="1"/>
</dbReference>
<dbReference type="Pfam" id="PF05056">
    <property type="entry name" value="DUF674"/>
    <property type="match status" value="1"/>
</dbReference>
<dbReference type="EMBL" id="OY731407">
    <property type="protein sequence ID" value="CAJ1977717.1"/>
    <property type="molecule type" value="Genomic_DNA"/>
</dbReference>
<dbReference type="AlphaFoldDB" id="A0AA87B809"/>
<keyword evidence="2" id="KW-1185">Reference proteome</keyword>
<dbReference type="PANTHER" id="PTHR33103:SF19">
    <property type="entry name" value="OS09G0544700 PROTEIN"/>
    <property type="match status" value="1"/>
</dbReference>
<dbReference type="Gramene" id="rna-AYBTSS11_LOCUS29887">
    <property type="protein sequence ID" value="CAJ1977717.1"/>
    <property type="gene ID" value="gene-AYBTSS11_LOCUS29887"/>
</dbReference>
<accession>A0AA87B809</accession>
<reference evidence="1" key="1">
    <citation type="submission" date="2023-10" db="EMBL/GenBank/DDBJ databases">
        <authorList>
            <person name="Domelevo Entfellner J.-B."/>
        </authorList>
    </citation>
    <scope>NUCLEOTIDE SEQUENCE</scope>
</reference>
<name>A0AA87B809_9FABA</name>